<dbReference type="GO" id="GO:0004053">
    <property type="term" value="F:arginase activity"/>
    <property type="evidence" value="ECO:0007669"/>
    <property type="project" value="TreeGrafter"/>
</dbReference>
<comment type="similarity">
    <text evidence="4">Belongs to the arginase family.</text>
</comment>
<dbReference type="Proteomes" id="UP000249557">
    <property type="component" value="Unassembled WGS sequence"/>
</dbReference>
<comment type="caution">
    <text evidence="5">The sequence shown here is derived from an EMBL/GenBank/DDBJ whole genome shotgun (WGS) entry which is preliminary data.</text>
</comment>
<sequence>MILFFPQYQAGFVPSNIPVGTPALRDLWKGAPGFAEVAIQPTDVDKPEEEGGIRFRRILKKQIQDSVDIVQAAKPDFIVTTGGDCGGSFASIAYMNEKYNGKIGVLWVDAHADIHSPSTSPSGNYHGMVMRNLMGHEAFDIQPALPLAPHQIGYLGLRDTEAEEDAVIAECAIPRFNAAEVMADNAPLDAVIDHFKKNGITHLYLHVDCDVMDEKFFPHVHVPEPDGLTLPRLLELLQYLRSKMPVAGCCLTEYA</sequence>
<reference evidence="5 6" key="1">
    <citation type="submission" date="2017-08" db="EMBL/GenBank/DDBJ databases">
        <title>Infants hospitalized years apart are colonized by the same room-sourced microbial strains.</title>
        <authorList>
            <person name="Brooks B."/>
            <person name="Olm M.R."/>
            <person name="Firek B.A."/>
            <person name="Baker R."/>
            <person name="Thomas B.C."/>
            <person name="Morowitz M.J."/>
            <person name="Banfield J.F."/>
        </authorList>
    </citation>
    <scope>NUCLEOTIDE SEQUENCE [LARGE SCALE GENOMIC DNA]</scope>
    <source>
        <strain evidence="5">S2_018_000_R2_104</strain>
    </source>
</reference>
<dbReference type="Gene3D" id="3.40.800.10">
    <property type="entry name" value="Ureohydrolase domain"/>
    <property type="match status" value="1"/>
</dbReference>
<dbReference type="AlphaFoldDB" id="A0A2W4ZX36"/>
<dbReference type="EMBL" id="QFNK01000087">
    <property type="protein sequence ID" value="PZO86854.1"/>
    <property type="molecule type" value="Genomic_DNA"/>
</dbReference>
<evidence type="ECO:0000256" key="4">
    <source>
        <dbReference type="PROSITE-ProRule" id="PRU00742"/>
    </source>
</evidence>
<keyword evidence="3" id="KW-0464">Manganese</keyword>
<dbReference type="GO" id="GO:0005829">
    <property type="term" value="C:cytosol"/>
    <property type="evidence" value="ECO:0007669"/>
    <property type="project" value="TreeGrafter"/>
</dbReference>
<dbReference type="CDD" id="cd09999">
    <property type="entry name" value="Arginase-like_1"/>
    <property type="match status" value="1"/>
</dbReference>
<keyword evidence="1" id="KW-0479">Metal-binding</keyword>
<gene>
    <name evidence="5" type="ORF">DI626_05415</name>
</gene>
<evidence type="ECO:0000256" key="3">
    <source>
        <dbReference type="ARBA" id="ARBA00023211"/>
    </source>
</evidence>
<dbReference type="GO" id="GO:0030145">
    <property type="term" value="F:manganese ion binding"/>
    <property type="evidence" value="ECO:0007669"/>
    <property type="project" value="TreeGrafter"/>
</dbReference>
<evidence type="ECO:0008006" key="7">
    <source>
        <dbReference type="Google" id="ProtNLM"/>
    </source>
</evidence>
<dbReference type="SUPFAM" id="SSF52768">
    <property type="entry name" value="Arginase/deacetylase"/>
    <property type="match status" value="1"/>
</dbReference>
<dbReference type="InterPro" id="IPR023696">
    <property type="entry name" value="Ureohydrolase_dom_sf"/>
</dbReference>
<evidence type="ECO:0000256" key="2">
    <source>
        <dbReference type="ARBA" id="ARBA00022801"/>
    </source>
</evidence>
<proteinExistence type="inferred from homology"/>
<evidence type="ECO:0000256" key="1">
    <source>
        <dbReference type="ARBA" id="ARBA00022723"/>
    </source>
</evidence>
<name>A0A2W4ZX36_9BACT</name>
<accession>A0A2W4ZX36</accession>
<evidence type="ECO:0000313" key="5">
    <source>
        <dbReference type="EMBL" id="PZO86854.1"/>
    </source>
</evidence>
<dbReference type="PANTHER" id="PTHR43782">
    <property type="entry name" value="ARGINASE"/>
    <property type="match status" value="1"/>
</dbReference>
<dbReference type="Pfam" id="PF00491">
    <property type="entry name" value="Arginase"/>
    <property type="match status" value="1"/>
</dbReference>
<dbReference type="PANTHER" id="PTHR43782:SF3">
    <property type="entry name" value="ARGINASE"/>
    <property type="match status" value="1"/>
</dbReference>
<organism evidence="5 6">
    <name type="scientific">Micavibrio aeruginosavorus</name>
    <dbReference type="NCBI Taxonomy" id="349221"/>
    <lineage>
        <taxon>Bacteria</taxon>
        <taxon>Pseudomonadati</taxon>
        <taxon>Bdellovibrionota</taxon>
        <taxon>Bdellovibrionia</taxon>
        <taxon>Bdellovibrionales</taxon>
        <taxon>Pseudobdellovibrionaceae</taxon>
        <taxon>Micavibrio</taxon>
    </lineage>
</organism>
<evidence type="ECO:0000313" key="6">
    <source>
        <dbReference type="Proteomes" id="UP000249557"/>
    </source>
</evidence>
<dbReference type="InterPro" id="IPR006035">
    <property type="entry name" value="Ureohydrolase"/>
</dbReference>
<dbReference type="PROSITE" id="PS51409">
    <property type="entry name" value="ARGINASE_2"/>
    <property type="match status" value="1"/>
</dbReference>
<feature type="non-terminal residue" evidence="5">
    <location>
        <position position="255"/>
    </location>
</feature>
<protein>
    <recommendedName>
        <fullName evidence="7">Arginase</fullName>
    </recommendedName>
</protein>
<dbReference type="PRINTS" id="PR00116">
    <property type="entry name" value="ARGINASE"/>
</dbReference>
<keyword evidence="2" id="KW-0378">Hydrolase</keyword>